<reference evidence="1 2" key="1">
    <citation type="submission" date="2024-01" db="EMBL/GenBank/DDBJ databases">
        <title>The genomes of 5 underutilized Papilionoideae crops provide insights into root nodulation and disease resistanc.</title>
        <authorList>
            <person name="Yuan L."/>
        </authorList>
    </citation>
    <scope>NUCLEOTIDE SEQUENCE [LARGE SCALE GENOMIC DNA]</scope>
    <source>
        <strain evidence="1">ZHUSHIDOU_FW_LH</strain>
        <tissue evidence="1">Leaf</tissue>
    </source>
</reference>
<name>A0AAN9IKN9_CROPI</name>
<proteinExistence type="predicted"/>
<keyword evidence="2" id="KW-1185">Reference proteome</keyword>
<evidence type="ECO:0000313" key="1">
    <source>
        <dbReference type="EMBL" id="KAK7281725.1"/>
    </source>
</evidence>
<sequence>MWQRYLLLLYEEPTEHSSRLQRALDLWELYLLGSLSMTFLGESPYWLYKQGRTAQVEAEFERLLGVSEAKFAISELSKADKGDDNDSVKHSELL</sequence>
<evidence type="ECO:0000313" key="2">
    <source>
        <dbReference type="Proteomes" id="UP001372338"/>
    </source>
</evidence>
<accession>A0AAN9IKN9</accession>
<dbReference type="Proteomes" id="UP001372338">
    <property type="component" value="Unassembled WGS sequence"/>
</dbReference>
<comment type="caution">
    <text evidence="1">The sequence shown here is derived from an EMBL/GenBank/DDBJ whole genome shotgun (WGS) entry which is preliminary data.</text>
</comment>
<dbReference type="EMBL" id="JAYWIO010000002">
    <property type="protein sequence ID" value="KAK7281725.1"/>
    <property type="molecule type" value="Genomic_DNA"/>
</dbReference>
<organism evidence="1 2">
    <name type="scientific">Crotalaria pallida</name>
    <name type="common">Smooth rattlebox</name>
    <name type="synonym">Crotalaria striata</name>
    <dbReference type="NCBI Taxonomy" id="3830"/>
    <lineage>
        <taxon>Eukaryota</taxon>
        <taxon>Viridiplantae</taxon>
        <taxon>Streptophyta</taxon>
        <taxon>Embryophyta</taxon>
        <taxon>Tracheophyta</taxon>
        <taxon>Spermatophyta</taxon>
        <taxon>Magnoliopsida</taxon>
        <taxon>eudicotyledons</taxon>
        <taxon>Gunneridae</taxon>
        <taxon>Pentapetalae</taxon>
        <taxon>rosids</taxon>
        <taxon>fabids</taxon>
        <taxon>Fabales</taxon>
        <taxon>Fabaceae</taxon>
        <taxon>Papilionoideae</taxon>
        <taxon>50 kb inversion clade</taxon>
        <taxon>genistoids sensu lato</taxon>
        <taxon>core genistoids</taxon>
        <taxon>Crotalarieae</taxon>
        <taxon>Crotalaria</taxon>
    </lineage>
</organism>
<dbReference type="AlphaFoldDB" id="A0AAN9IKN9"/>
<protein>
    <submittedName>
        <fullName evidence="1">Uncharacterized protein</fullName>
    </submittedName>
</protein>
<gene>
    <name evidence="1" type="ORF">RIF29_09965</name>
</gene>